<keyword evidence="1" id="KW-0812">Transmembrane</keyword>
<comment type="caution">
    <text evidence="2">The sequence shown here is derived from an EMBL/GenBank/DDBJ whole genome shotgun (WGS) entry which is preliminary data.</text>
</comment>
<evidence type="ECO:0000313" key="3">
    <source>
        <dbReference type="Proteomes" id="UP001236369"/>
    </source>
</evidence>
<gene>
    <name evidence="2" type="ORF">QO016_004448</name>
</gene>
<dbReference type="RefSeq" id="WP_238251475.1">
    <property type="nucleotide sequence ID" value="NZ_BPQX01000052.1"/>
</dbReference>
<organism evidence="2 3">
    <name type="scientific">Methylobacterium persicinum</name>
    <dbReference type="NCBI Taxonomy" id="374426"/>
    <lineage>
        <taxon>Bacteria</taxon>
        <taxon>Pseudomonadati</taxon>
        <taxon>Pseudomonadota</taxon>
        <taxon>Alphaproteobacteria</taxon>
        <taxon>Hyphomicrobiales</taxon>
        <taxon>Methylobacteriaceae</taxon>
        <taxon>Methylobacterium</taxon>
    </lineage>
</organism>
<proteinExistence type="predicted"/>
<sequence>MIVVPFIALCFSVPVAMLLSLVWLAATGHSELTLMPREAAILAASTALISLALALLTRTRRR</sequence>
<feature type="transmembrane region" description="Helical" evidence="1">
    <location>
        <begin position="39"/>
        <end position="57"/>
    </location>
</feature>
<accession>A0ABU0HRH8</accession>
<protein>
    <submittedName>
        <fullName evidence="2">Uncharacterized protein</fullName>
    </submittedName>
</protein>
<name>A0ABU0HRH8_9HYPH</name>
<keyword evidence="3" id="KW-1185">Reference proteome</keyword>
<evidence type="ECO:0000313" key="2">
    <source>
        <dbReference type="EMBL" id="MDQ0444923.1"/>
    </source>
</evidence>
<dbReference type="EMBL" id="JAUSVV010000018">
    <property type="protein sequence ID" value="MDQ0444923.1"/>
    <property type="molecule type" value="Genomic_DNA"/>
</dbReference>
<feature type="transmembrane region" description="Helical" evidence="1">
    <location>
        <begin position="7"/>
        <end position="27"/>
    </location>
</feature>
<evidence type="ECO:0000256" key="1">
    <source>
        <dbReference type="SAM" id="Phobius"/>
    </source>
</evidence>
<dbReference type="Proteomes" id="UP001236369">
    <property type="component" value="Unassembled WGS sequence"/>
</dbReference>
<keyword evidence="1" id="KW-1133">Transmembrane helix</keyword>
<keyword evidence="1" id="KW-0472">Membrane</keyword>
<reference evidence="2 3" key="1">
    <citation type="submission" date="2023-07" db="EMBL/GenBank/DDBJ databases">
        <title>Genomic Encyclopedia of Type Strains, Phase IV (KMG-IV): sequencing the most valuable type-strain genomes for metagenomic binning, comparative biology and taxonomic classification.</title>
        <authorList>
            <person name="Goeker M."/>
        </authorList>
    </citation>
    <scope>NUCLEOTIDE SEQUENCE [LARGE SCALE GENOMIC DNA]</scope>
    <source>
        <strain evidence="2 3">DSM 19562</strain>
    </source>
</reference>